<dbReference type="Gene3D" id="3.40.30.10">
    <property type="entry name" value="Glutaredoxin"/>
    <property type="match status" value="1"/>
</dbReference>
<dbReference type="GO" id="GO:0045454">
    <property type="term" value="P:cell redox homeostasis"/>
    <property type="evidence" value="ECO:0007669"/>
    <property type="project" value="TreeGrafter"/>
</dbReference>
<dbReference type="eggNOG" id="COG0695">
    <property type="taxonomic scope" value="Bacteria"/>
</dbReference>
<proteinExistence type="predicted"/>
<dbReference type="EMBL" id="ACJM01000014">
    <property type="protein sequence ID" value="EEG76680.1"/>
    <property type="molecule type" value="Genomic_DNA"/>
</dbReference>
<dbReference type="OrthoDB" id="9795531at2"/>
<organism evidence="2 3">
    <name type="scientific">Dethiobacter alkaliphilus AHT 1</name>
    <dbReference type="NCBI Taxonomy" id="555088"/>
    <lineage>
        <taxon>Bacteria</taxon>
        <taxon>Bacillati</taxon>
        <taxon>Bacillota</taxon>
        <taxon>Dethiobacteria</taxon>
        <taxon>Dethiobacterales</taxon>
        <taxon>Dethiobacteraceae</taxon>
        <taxon>Dethiobacter</taxon>
    </lineage>
</organism>
<keyword evidence="3" id="KW-1185">Reference proteome</keyword>
<dbReference type="InterPro" id="IPR051548">
    <property type="entry name" value="Grx-like_ET"/>
</dbReference>
<evidence type="ECO:0000313" key="2">
    <source>
        <dbReference type="EMBL" id="EEG76680.1"/>
    </source>
</evidence>
<dbReference type="Pfam" id="PF00462">
    <property type="entry name" value="Glutaredoxin"/>
    <property type="match status" value="1"/>
</dbReference>
<dbReference type="GO" id="GO:0009055">
    <property type="term" value="F:electron transfer activity"/>
    <property type="evidence" value="ECO:0007669"/>
    <property type="project" value="TreeGrafter"/>
</dbReference>
<dbReference type="Proteomes" id="UP000006443">
    <property type="component" value="Unassembled WGS sequence"/>
</dbReference>
<dbReference type="InterPro" id="IPR002109">
    <property type="entry name" value="Glutaredoxin"/>
</dbReference>
<dbReference type="CDD" id="cd02976">
    <property type="entry name" value="NrdH"/>
    <property type="match status" value="1"/>
</dbReference>
<dbReference type="RefSeq" id="WP_008517962.1">
    <property type="nucleotide sequence ID" value="NZ_ACJM01000014.1"/>
</dbReference>
<dbReference type="SUPFAM" id="SSF52833">
    <property type="entry name" value="Thioredoxin-like"/>
    <property type="match status" value="1"/>
</dbReference>
<sequence length="81" mass="9344">MKPFLYALSTCFHCQRTKKWLAEKNIDYDYVDVDLAEGEERDKLVKEVKELTGSSQFPVVVHGDRHVVGFNEERLSDLLGV</sequence>
<dbReference type="InterPro" id="IPR004045">
    <property type="entry name" value="Glutathione_S-Trfase_N"/>
</dbReference>
<dbReference type="InterPro" id="IPR036249">
    <property type="entry name" value="Thioredoxin-like_sf"/>
</dbReference>
<name>C0GJ47_DETAL</name>
<dbReference type="PANTHER" id="PTHR34386:SF1">
    <property type="entry name" value="GLUTAREDOXIN-LIKE PROTEIN NRDH"/>
    <property type="match status" value="1"/>
</dbReference>
<protein>
    <submittedName>
        <fullName evidence="2">Glutaredoxin</fullName>
    </submittedName>
</protein>
<dbReference type="STRING" id="555088.DealDRAFT_2506"/>
<comment type="caution">
    <text evidence="2">The sequence shown here is derived from an EMBL/GenBank/DDBJ whole genome shotgun (WGS) entry which is preliminary data.</text>
</comment>
<evidence type="ECO:0000313" key="3">
    <source>
        <dbReference type="Proteomes" id="UP000006443"/>
    </source>
</evidence>
<dbReference type="PROSITE" id="PS50404">
    <property type="entry name" value="GST_NTER"/>
    <property type="match status" value="1"/>
</dbReference>
<accession>C0GJ47</accession>
<feature type="domain" description="GST N-terminal" evidence="1">
    <location>
        <begin position="1"/>
        <end position="81"/>
    </location>
</feature>
<dbReference type="PANTHER" id="PTHR34386">
    <property type="entry name" value="GLUTAREDOXIN"/>
    <property type="match status" value="1"/>
</dbReference>
<reference evidence="2 3" key="1">
    <citation type="submission" date="2009-02" db="EMBL/GenBank/DDBJ databases">
        <title>Sequencing of the draft genome and assembly of Dethiobacter alkaliphilus AHT 1.</title>
        <authorList>
            <consortium name="US DOE Joint Genome Institute (JGI-PGF)"/>
            <person name="Lucas S."/>
            <person name="Copeland A."/>
            <person name="Lapidus A."/>
            <person name="Glavina del Rio T."/>
            <person name="Dalin E."/>
            <person name="Tice H."/>
            <person name="Bruce D."/>
            <person name="Goodwin L."/>
            <person name="Pitluck S."/>
            <person name="Larimer F."/>
            <person name="Land M.L."/>
            <person name="Hauser L."/>
            <person name="Muyzer G."/>
        </authorList>
    </citation>
    <scope>NUCLEOTIDE SEQUENCE [LARGE SCALE GENOMIC DNA]</scope>
    <source>
        <strain evidence="2 3">AHT 1</strain>
    </source>
</reference>
<evidence type="ECO:0000259" key="1">
    <source>
        <dbReference type="PROSITE" id="PS50404"/>
    </source>
</evidence>
<gene>
    <name evidence="2" type="ORF">DealDRAFT_2506</name>
</gene>
<dbReference type="PROSITE" id="PS51354">
    <property type="entry name" value="GLUTAREDOXIN_2"/>
    <property type="match status" value="1"/>
</dbReference>
<dbReference type="AlphaFoldDB" id="C0GJ47"/>